<evidence type="ECO:0000313" key="1">
    <source>
        <dbReference type="EMBL" id="GAX62971.1"/>
    </source>
</evidence>
<dbReference type="AlphaFoldDB" id="A0A286U4H9"/>
<organism evidence="1 2">
    <name type="scientific">Candidatus Scalindua japonica</name>
    <dbReference type="NCBI Taxonomy" id="1284222"/>
    <lineage>
        <taxon>Bacteria</taxon>
        <taxon>Pseudomonadati</taxon>
        <taxon>Planctomycetota</taxon>
        <taxon>Candidatus Brocadiia</taxon>
        <taxon>Candidatus Brocadiales</taxon>
        <taxon>Candidatus Scalinduaceae</taxon>
        <taxon>Candidatus Scalindua</taxon>
    </lineage>
</organism>
<proteinExistence type="predicted"/>
<reference evidence="2" key="1">
    <citation type="journal article" date="2017" name="Environ. Microbiol. Rep.">
        <title>Genetic Diversity of Marine Anaerobic Ammonium-Oxidizing Bacteria as Revealed by Genomic and Proteomic Analyses of 'Candidatus Scalindua japonica'.</title>
        <authorList>
            <person name="Oshiki M."/>
            <person name="Mizuto K."/>
            <person name="Kimura Z."/>
            <person name="Kindaichi T."/>
            <person name="Satoh H."/>
            <person name="Okabe S."/>
        </authorList>
    </citation>
    <scope>NUCLEOTIDE SEQUENCE [LARGE SCALE GENOMIC DNA]</scope>
    <source>
        <strain evidence="2">husup-a2</strain>
    </source>
</reference>
<comment type="caution">
    <text evidence="1">The sequence shown here is derived from an EMBL/GenBank/DDBJ whole genome shotgun (WGS) entry which is preliminary data.</text>
</comment>
<dbReference type="RefSeq" id="WP_096896362.1">
    <property type="nucleotide sequence ID" value="NZ_BAOS01000045.1"/>
</dbReference>
<name>A0A286U4H9_9BACT</name>
<sequence length="316" mass="36686">MKEIGGFFGLELNRGKECHSKAIRLNSGRKALWYFIKVAKPKRIYLPYYICDSVISHIQRENVSIGFYHINNYFEPLIDGVISSNNFMLYVNYFGINEKNIHKLAANHKYLIIDNSQAFFSKPIENLCTFYSPRKFFGVPDGGYLYIDEILEESLENDISYNKCEHLLKRLDVGASTSYEIYKNNEELLEDAPIKRMSKLTQSLLASIDYAQAKSARERNFLSFHKVFSSLNELELSVENLNGPMVYPLLISKDGLKEYLIKNGIYVATYWKEVLERVKKSSLEYKFTEFLIPLPIDQRYGSSDVNKIIDMVINFV</sequence>
<dbReference type="OrthoDB" id="8955051at2"/>
<protein>
    <submittedName>
        <fullName evidence="1">ATP-utilizing enzymes of ATP-grasp superfamily</fullName>
    </submittedName>
</protein>
<dbReference type="EMBL" id="BAOS01000045">
    <property type="protein sequence ID" value="GAX62971.1"/>
    <property type="molecule type" value="Genomic_DNA"/>
</dbReference>
<gene>
    <name evidence="1" type="ORF">SCALIN_C45_0129</name>
</gene>
<dbReference type="Proteomes" id="UP000218542">
    <property type="component" value="Unassembled WGS sequence"/>
</dbReference>
<dbReference type="InterPro" id="IPR015424">
    <property type="entry name" value="PyrdxlP-dep_Trfase"/>
</dbReference>
<evidence type="ECO:0000313" key="2">
    <source>
        <dbReference type="Proteomes" id="UP000218542"/>
    </source>
</evidence>
<keyword evidence="2" id="KW-1185">Reference proteome</keyword>
<dbReference type="SUPFAM" id="SSF53383">
    <property type="entry name" value="PLP-dependent transferases"/>
    <property type="match status" value="1"/>
</dbReference>
<accession>A0A286U4H9</accession>